<name>X1KGB0_9ZZZZ</name>
<organism evidence="1">
    <name type="scientific">marine sediment metagenome</name>
    <dbReference type="NCBI Taxonomy" id="412755"/>
    <lineage>
        <taxon>unclassified sequences</taxon>
        <taxon>metagenomes</taxon>
        <taxon>ecological metagenomes</taxon>
    </lineage>
</organism>
<feature type="non-terminal residue" evidence="1">
    <location>
        <position position="1"/>
    </location>
</feature>
<protein>
    <submittedName>
        <fullName evidence="1">Uncharacterized protein</fullName>
    </submittedName>
</protein>
<dbReference type="AlphaFoldDB" id="X1KGB0"/>
<accession>X1KGB0</accession>
<reference evidence="1" key="1">
    <citation type="journal article" date="2014" name="Front. Microbiol.">
        <title>High frequency of phylogenetically diverse reductive dehalogenase-homologous genes in deep subseafloor sedimentary metagenomes.</title>
        <authorList>
            <person name="Kawai M."/>
            <person name="Futagami T."/>
            <person name="Toyoda A."/>
            <person name="Takaki Y."/>
            <person name="Nishi S."/>
            <person name="Hori S."/>
            <person name="Arai W."/>
            <person name="Tsubouchi T."/>
            <person name="Morono Y."/>
            <person name="Uchiyama I."/>
            <person name="Ito T."/>
            <person name="Fujiyama A."/>
            <person name="Inagaki F."/>
            <person name="Takami H."/>
        </authorList>
    </citation>
    <scope>NUCLEOTIDE SEQUENCE</scope>
    <source>
        <strain evidence="1">Expedition CK06-06</strain>
    </source>
</reference>
<proteinExistence type="predicted"/>
<dbReference type="EMBL" id="BARU01036318">
    <property type="protein sequence ID" value="GAH89194.1"/>
    <property type="molecule type" value="Genomic_DNA"/>
</dbReference>
<evidence type="ECO:0000313" key="1">
    <source>
        <dbReference type="EMBL" id="GAH89194.1"/>
    </source>
</evidence>
<comment type="caution">
    <text evidence="1">The sequence shown here is derived from an EMBL/GenBank/DDBJ whole genome shotgun (WGS) entry which is preliminary data.</text>
</comment>
<gene>
    <name evidence="1" type="ORF">S03H2_56729</name>
</gene>
<sequence>DLEADADWYLNNLNTVFNNDPEVREFVLKPYFTYIWFSPGA</sequence>